<dbReference type="Gene3D" id="2.40.10.10">
    <property type="entry name" value="Trypsin-like serine proteases"/>
    <property type="match status" value="1"/>
</dbReference>
<accession>A0AAW0SP79</accession>
<evidence type="ECO:0000313" key="10">
    <source>
        <dbReference type="Proteomes" id="UP001487740"/>
    </source>
</evidence>
<sequence>MQSTNTSTWRGVFLLVAVVVEGLGVQMVTSYSSCVRPMAGPDCDSNLARTSDVNDKIAGGHVAEPGSTPWLVSLMDTHYVDPVPFCGGTLISHRWVITSASCVTSYQGNHDNIKVVLGEYDLTVDEGWERTRCVNYIVLHPEYDYYTHHADVALIRLGFYIFYSQRIGTLKLPPWWHTKTNEAQEDSTSGDLYTIAGWGRVGESGEYSPVIRVAQVPLLSREDCMEVYPEFTNTMICAGNLTYGGLDSCQGDLGGALASDGYIRGVSSWSVGCGRPGYPGVYTDVTRVMDWICTITNLLASSSLDRLQPCQHLEGAREGAKEEPSNEVGLGK</sequence>
<keyword evidence="7" id="KW-1133">Transmembrane helix</keyword>
<proteinExistence type="predicted"/>
<reference evidence="9 10" key="1">
    <citation type="submission" date="2023-03" db="EMBL/GenBank/DDBJ databases">
        <title>High-quality genome of Scylla paramamosain provides insights in environmental adaptation.</title>
        <authorList>
            <person name="Zhang L."/>
        </authorList>
    </citation>
    <scope>NUCLEOTIDE SEQUENCE [LARGE SCALE GENOMIC DNA]</scope>
    <source>
        <strain evidence="9">LZ_2023a</strain>
        <tissue evidence="9">Muscle</tissue>
    </source>
</reference>
<evidence type="ECO:0000256" key="3">
    <source>
        <dbReference type="ARBA" id="ARBA00022670"/>
    </source>
</evidence>
<evidence type="ECO:0000259" key="8">
    <source>
        <dbReference type="PROSITE" id="PS50240"/>
    </source>
</evidence>
<comment type="subcellular location">
    <subcellularLocation>
        <location evidence="1">Secreted</location>
    </subcellularLocation>
</comment>
<dbReference type="GO" id="GO:0005615">
    <property type="term" value="C:extracellular space"/>
    <property type="evidence" value="ECO:0007669"/>
    <property type="project" value="TreeGrafter"/>
</dbReference>
<dbReference type="PANTHER" id="PTHR24264">
    <property type="entry name" value="TRYPSIN-RELATED"/>
    <property type="match status" value="1"/>
</dbReference>
<keyword evidence="6" id="KW-1015">Disulfide bond</keyword>
<dbReference type="GO" id="GO:0006508">
    <property type="term" value="P:proteolysis"/>
    <property type="evidence" value="ECO:0007669"/>
    <property type="project" value="UniProtKB-KW"/>
</dbReference>
<keyword evidence="7" id="KW-0472">Membrane</keyword>
<protein>
    <recommendedName>
        <fullName evidence="8">Peptidase S1 domain-containing protein</fullName>
    </recommendedName>
</protein>
<feature type="transmembrane region" description="Helical" evidence="7">
    <location>
        <begin position="12"/>
        <end position="31"/>
    </location>
</feature>
<evidence type="ECO:0000256" key="5">
    <source>
        <dbReference type="ARBA" id="ARBA00022825"/>
    </source>
</evidence>
<keyword evidence="7" id="KW-0812">Transmembrane</keyword>
<dbReference type="GO" id="GO:0004252">
    <property type="term" value="F:serine-type endopeptidase activity"/>
    <property type="evidence" value="ECO:0007669"/>
    <property type="project" value="InterPro"/>
</dbReference>
<name>A0AAW0SP79_SCYPA</name>
<dbReference type="SUPFAM" id="SSF50494">
    <property type="entry name" value="Trypsin-like serine proteases"/>
    <property type="match status" value="1"/>
</dbReference>
<comment type="caution">
    <text evidence="9">The sequence shown here is derived from an EMBL/GenBank/DDBJ whole genome shotgun (WGS) entry which is preliminary data.</text>
</comment>
<dbReference type="PROSITE" id="PS50240">
    <property type="entry name" value="TRYPSIN_DOM"/>
    <property type="match status" value="1"/>
</dbReference>
<dbReference type="PANTHER" id="PTHR24264:SF65">
    <property type="entry name" value="SRCR DOMAIN-CONTAINING PROTEIN"/>
    <property type="match status" value="1"/>
</dbReference>
<dbReference type="InterPro" id="IPR043504">
    <property type="entry name" value="Peptidase_S1_PA_chymotrypsin"/>
</dbReference>
<dbReference type="AlphaFoldDB" id="A0AAW0SP79"/>
<keyword evidence="5" id="KW-0720">Serine protease</keyword>
<keyword evidence="2" id="KW-0964">Secreted</keyword>
<keyword evidence="10" id="KW-1185">Reference proteome</keyword>
<evidence type="ECO:0000256" key="1">
    <source>
        <dbReference type="ARBA" id="ARBA00004613"/>
    </source>
</evidence>
<dbReference type="Proteomes" id="UP001487740">
    <property type="component" value="Unassembled WGS sequence"/>
</dbReference>
<dbReference type="EMBL" id="JARAKH010000048">
    <property type="protein sequence ID" value="KAK8376906.1"/>
    <property type="molecule type" value="Genomic_DNA"/>
</dbReference>
<evidence type="ECO:0000256" key="6">
    <source>
        <dbReference type="ARBA" id="ARBA00023157"/>
    </source>
</evidence>
<evidence type="ECO:0000256" key="7">
    <source>
        <dbReference type="SAM" id="Phobius"/>
    </source>
</evidence>
<dbReference type="Pfam" id="PF00089">
    <property type="entry name" value="Trypsin"/>
    <property type="match status" value="1"/>
</dbReference>
<dbReference type="SMART" id="SM00020">
    <property type="entry name" value="Tryp_SPc"/>
    <property type="match status" value="1"/>
</dbReference>
<dbReference type="InterPro" id="IPR001314">
    <property type="entry name" value="Peptidase_S1A"/>
</dbReference>
<gene>
    <name evidence="9" type="ORF">O3P69_010089</name>
</gene>
<dbReference type="FunFam" id="2.40.10.10:FF:000068">
    <property type="entry name" value="transmembrane protease serine 2"/>
    <property type="match status" value="1"/>
</dbReference>
<keyword evidence="4" id="KW-0378">Hydrolase</keyword>
<feature type="domain" description="Peptidase S1" evidence="8">
    <location>
        <begin position="57"/>
        <end position="297"/>
    </location>
</feature>
<keyword evidence="3" id="KW-0645">Protease</keyword>
<dbReference type="InterPro" id="IPR001254">
    <property type="entry name" value="Trypsin_dom"/>
</dbReference>
<dbReference type="PRINTS" id="PR00722">
    <property type="entry name" value="CHYMOTRYPSIN"/>
</dbReference>
<dbReference type="CDD" id="cd00190">
    <property type="entry name" value="Tryp_SPc"/>
    <property type="match status" value="1"/>
</dbReference>
<dbReference type="InterPro" id="IPR009003">
    <property type="entry name" value="Peptidase_S1_PA"/>
</dbReference>
<evidence type="ECO:0000256" key="2">
    <source>
        <dbReference type="ARBA" id="ARBA00022525"/>
    </source>
</evidence>
<dbReference type="InterPro" id="IPR050127">
    <property type="entry name" value="Serine_Proteases_S1"/>
</dbReference>
<evidence type="ECO:0000313" key="9">
    <source>
        <dbReference type="EMBL" id="KAK8376906.1"/>
    </source>
</evidence>
<evidence type="ECO:0000256" key="4">
    <source>
        <dbReference type="ARBA" id="ARBA00022801"/>
    </source>
</evidence>
<organism evidence="9 10">
    <name type="scientific">Scylla paramamosain</name>
    <name type="common">Mud crab</name>
    <dbReference type="NCBI Taxonomy" id="85552"/>
    <lineage>
        <taxon>Eukaryota</taxon>
        <taxon>Metazoa</taxon>
        <taxon>Ecdysozoa</taxon>
        <taxon>Arthropoda</taxon>
        <taxon>Crustacea</taxon>
        <taxon>Multicrustacea</taxon>
        <taxon>Malacostraca</taxon>
        <taxon>Eumalacostraca</taxon>
        <taxon>Eucarida</taxon>
        <taxon>Decapoda</taxon>
        <taxon>Pleocyemata</taxon>
        <taxon>Brachyura</taxon>
        <taxon>Eubrachyura</taxon>
        <taxon>Portunoidea</taxon>
        <taxon>Portunidae</taxon>
        <taxon>Portuninae</taxon>
        <taxon>Scylla</taxon>
    </lineage>
</organism>